<dbReference type="InterPro" id="IPR050586">
    <property type="entry name" value="CPA3_Na-H_Antiporter_D"/>
</dbReference>
<feature type="region of interest" description="Disordered" evidence="8">
    <location>
        <begin position="533"/>
        <end position="568"/>
    </location>
</feature>
<keyword evidence="14" id="KW-1185">Reference proteome</keyword>
<keyword evidence="5 9" id="KW-1133">Transmembrane helix</keyword>
<feature type="transmembrane region" description="Helical" evidence="9">
    <location>
        <begin position="142"/>
        <end position="161"/>
    </location>
</feature>
<feature type="transmembrane region" description="Helical" evidence="9">
    <location>
        <begin position="306"/>
        <end position="328"/>
    </location>
</feature>
<evidence type="ECO:0000313" key="12">
    <source>
        <dbReference type="EMBL" id="QQB83022.1"/>
    </source>
</evidence>
<keyword evidence="4 7" id="KW-0812">Transmembrane</keyword>
<feature type="compositionally biased region" description="Polar residues" evidence="8">
    <location>
        <begin position="556"/>
        <end position="568"/>
    </location>
</feature>
<dbReference type="Pfam" id="PF00361">
    <property type="entry name" value="Proton_antipo_M"/>
    <property type="match status" value="1"/>
</dbReference>
<dbReference type="PANTHER" id="PTHR42703">
    <property type="entry name" value="NADH DEHYDROGENASE"/>
    <property type="match status" value="1"/>
</dbReference>
<dbReference type="AlphaFoldDB" id="A0AB37GE45"/>
<feature type="transmembrane region" description="Helical" evidence="9">
    <location>
        <begin position="414"/>
        <end position="436"/>
    </location>
</feature>
<dbReference type="RefSeq" id="WP_070858964.1">
    <property type="nucleotide sequence ID" value="NZ_CP065628.1"/>
</dbReference>
<evidence type="ECO:0000256" key="4">
    <source>
        <dbReference type="ARBA" id="ARBA00022692"/>
    </source>
</evidence>
<feature type="transmembrane region" description="Helical" evidence="9">
    <location>
        <begin position="83"/>
        <end position="103"/>
    </location>
</feature>
<evidence type="ECO:0000256" key="6">
    <source>
        <dbReference type="ARBA" id="ARBA00023136"/>
    </source>
</evidence>
<feature type="transmembrane region" description="Helical" evidence="9">
    <location>
        <begin position="482"/>
        <end position="503"/>
    </location>
</feature>
<keyword evidence="6 9" id="KW-0472">Membrane</keyword>
<gene>
    <name evidence="11" type="ORF">I6G95_01300</name>
    <name evidence="12" type="ORF">I6H48_01905</name>
</gene>
<feature type="transmembrane region" description="Helical" evidence="9">
    <location>
        <begin position="281"/>
        <end position="299"/>
    </location>
</feature>
<evidence type="ECO:0000259" key="10">
    <source>
        <dbReference type="Pfam" id="PF00361"/>
    </source>
</evidence>
<proteinExistence type="inferred from homology"/>
<feature type="transmembrane region" description="Helical" evidence="9">
    <location>
        <begin position="40"/>
        <end position="63"/>
    </location>
</feature>
<feature type="transmembrane region" description="Helical" evidence="9">
    <location>
        <begin position="115"/>
        <end position="136"/>
    </location>
</feature>
<evidence type="ECO:0000313" key="14">
    <source>
        <dbReference type="Proteomes" id="UP000595198"/>
    </source>
</evidence>
<feature type="transmembrane region" description="Helical" evidence="9">
    <location>
        <begin position="214"/>
        <end position="236"/>
    </location>
</feature>
<dbReference type="Proteomes" id="UP000595198">
    <property type="component" value="Chromosome"/>
</dbReference>
<dbReference type="EMBL" id="CP065628">
    <property type="protein sequence ID" value="QPR31145.1"/>
    <property type="molecule type" value="Genomic_DNA"/>
</dbReference>
<dbReference type="GO" id="GO:0005886">
    <property type="term" value="C:plasma membrane"/>
    <property type="evidence" value="ECO:0007669"/>
    <property type="project" value="UniProtKB-SubCell"/>
</dbReference>
<evidence type="ECO:0000313" key="13">
    <source>
        <dbReference type="Proteomes" id="UP000594774"/>
    </source>
</evidence>
<sequence>MTTEQLILALIPLPIIVPAATAAIALLLARFPKAQQAIALFSLGSLLGVASALVYLIYAHGIHTVQVGGWDAPIGITLVADNLAVLMITVSQLVLFAVMWFGIGQGISDGDEDEPISVFVPTYMLLNMGVSMAFLAGDLFNMYVGFEVLLVASYVLLTLGASSSRTRAGVSYVMVNMLSSMVFLLAIGLVYQAVGTVNFAHISLRMEDIPDGTRTAIFAVLLVAFAVKAAVFPLSAWLPDSYPTAPSMVTAVFAGLLTKVGVYAIIRTRSVVFPDGRLDDVLMWAGLATMLMGILGAMAQNDIKRLLSFTLVSHIGYMIFGIAVGNTLGLGGAIFYIVHHILVQTALFLVVGLIERQAGSSSLRSLGGLAKSSPLLALLYLVPALNLGGIPPFSGFLGKVMLIEAGAQDGSATAWILVAGSIITSLLTLYTMILVWSKAFWRDRSDAPEGDTVLAQPAALRERTQMVAIAERDDVGRMPLGMVMPTALLVIASVGVTLLAGPLSNVATEAASNVANVDDYRAAVLGIESADDKGLEQLKNPGRTKSPWESDPVTEHATSTLEGAGESS</sequence>
<feature type="transmembrane region" description="Helical" evidence="9">
    <location>
        <begin position="334"/>
        <end position="354"/>
    </location>
</feature>
<feature type="transmembrane region" description="Helical" evidence="9">
    <location>
        <begin position="375"/>
        <end position="394"/>
    </location>
</feature>
<evidence type="ECO:0000256" key="8">
    <source>
        <dbReference type="SAM" id="MobiDB-lite"/>
    </source>
</evidence>
<reference evidence="13 14" key="1">
    <citation type="submission" date="2020-12" db="EMBL/GenBank/DDBJ databases">
        <title>FDA dAtabase for Regulatory Grade micrObial Sequences (FDA-ARGOS): Supporting development and validation of Infectious Disease Dx tests.</title>
        <authorList>
            <person name="Sproer C."/>
            <person name="Gronow S."/>
            <person name="Severitt S."/>
            <person name="Schroder I."/>
            <person name="Tallon L."/>
            <person name="Sadzewicz L."/>
            <person name="Zhao X."/>
            <person name="Boylan J."/>
            <person name="Ott S."/>
            <person name="Bowen H."/>
            <person name="Vavikolanu K."/>
            <person name="Mehta A."/>
            <person name="Aluvathingal J."/>
            <person name="Nadendla S."/>
            <person name="Lowell S."/>
            <person name="Myers T."/>
            <person name="Yan Y."/>
            <person name="Sichtig H."/>
        </authorList>
    </citation>
    <scope>NUCLEOTIDE SEQUENCE [LARGE SCALE GENOMIC DNA]</scope>
    <source>
        <strain evidence="11 13">FDAARGOS_938</strain>
        <strain evidence="12 14">FDAARGOS_991</strain>
    </source>
</reference>
<dbReference type="Proteomes" id="UP000594774">
    <property type="component" value="Chromosome"/>
</dbReference>
<evidence type="ECO:0000256" key="1">
    <source>
        <dbReference type="ARBA" id="ARBA00004651"/>
    </source>
</evidence>
<evidence type="ECO:0000256" key="2">
    <source>
        <dbReference type="ARBA" id="ARBA00005346"/>
    </source>
</evidence>
<dbReference type="PRINTS" id="PR01437">
    <property type="entry name" value="NUOXDRDTASE4"/>
</dbReference>
<organism evidence="11 13">
    <name type="scientific">Corynebacterium amycolatum</name>
    <dbReference type="NCBI Taxonomy" id="43765"/>
    <lineage>
        <taxon>Bacteria</taxon>
        <taxon>Bacillati</taxon>
        <taxon>Actinomycetota</taxon>
        <taxon>Actinomycetes</taxon>
        <taxon>Mycobacteriales</taxon>
        <taxon>Corynebacteriaceae</taxon>
        <taxon>Corynebacterium</taxon>
    </lineage>
</organism>
<feature type="transmembrane region" description="Helical" evidence="9">
    <location>
        <begin position="248"/>
        <end position="266"/>
    </location>
</feature>
<dbReference type="NCBIfam" id="NF009308">
    <property type="entry name" value="PRK12665.1"/>
    <property type="match status" value="1"/>
</dbReference>
<keyword evidence="3" id="KW-1003">Cell membrane</keyword>
<feature type="transmembrane region" description="Helical" evidence="9">
    <location>
        <begin position="6"/>
        <end position="28"/>
    </location>
</feature>
<evidence type="ECO:0000256" key="3">
    <source>
        <dbReference type="ARBA" id="ARBA00022475"/>
    </source>
</evidence>
<feature type="domain" description="NADH:quinone oxidoreductase/Mrp antiporter transmembrane" evidence="10">
    <location>
        <begin position="136"/>
        <end position="424"/>
    </location>
</feature>
<dbReference type="PANTHER" id="PTHR42703:SF1">
    <property type="entry name" value="NA(+)_H(+) ANTIPORTER SUBUNIT D1"/>
    <property type="match status" value="1"/>
</dbReference>
<dbReference type="GO" id="GO:0008137">
    <property type="term" value="F:NADH dehydrogenase (ubiquinone) activity"/>
    <property type="evidence" value="ECO:0007669"/>
    <property type="project" value="InterPro"/>
</dbReference>
<evidence type="ECO:0000256" key="5">
    <source>
        <dbReference type="ARBA" id="ARBA00022989"/>
    </source>
</evidence>
<comment type="subcellular location">
    <subcellularLocation>
        <location evidence="1">Cell membrane</location>
        <topology evidence="1">Multi-pass membrane protein</topology>
    </subcellularLocation>
    <subcellularLocation>
        <location evidence="7">Membrane</location>
        <topology evidence="7">Multi-pass membrane protein</topology>
    </subcellularLocation>
</comment>
<dbReference type="InterPro" id="IPR003918">
    <property type="entry name" value="NADH_UbQ_OxRdtase"/>
</dbReference>
<evidence type="ECO:0000256" key="9">
    <source>
        <dbReference type="SAM" id="Phobius"/>
    </source>
</evidence>
<name>A0AB37GE45_CORAY</name>
<dbReference type="InterPro" id="IPR001750">
    <property type="entry name" value="ND/Mrp_TM"/>
</dbReference>
<dbReference type="EMBL" id="CP066023">
    <property type="protein sequence ID" value="QQB83022.1"/>
    <property type="molecule type" value="Genomic_DNA"/>
</dbReference>
<evidence type="ECO:0000313" key="11">
    <source>
        <dbReference type="EMBL" id="QPR31145.1"/>
    </source>
</evidence>
<protein>
    <submittedName>
        <fullName evidence="11">Na+/H+ antiporter subunit D</fullName>
    </submittedName>
</protein>
<accession>A0AB37GE45</accession>
<feature type="transmembrane region" description="Helical" evidence="9">
    <location>
        <begin position="173"/>
        <end position="194"/>
    </location>
</feature>
<dbReference type="GO" id="GO:0042773">
    <property type="term" value="P:ATP synthesis coupled electron transport"/>
    <property type="evidence" value="ECO:0007669"/>
    <property type="project" value="InterPro"/>
</dbReference>
<evidence type="ECO:0000256" key="7">
    <source>
        <dbReference type="RuleBase" id="RU000320"/>
    </source>
</evidence>
<comment type="similarity">
    <text evidence="2">Belongs to the CPA3 antiporters (TC 2.A.63) subunit D family.</text>
</comment>